<dbReference type="RefSeq" id="WP_266086358.1">
    <property type="nucleotide sequence ID" value="NZ_RKLV01000003.1"/>
</dbReference>
<evidence type="ECO:0000313" key="2">
    <source>
        <dbReference type="EMBL" id="MCX2818514.1"/>
    </source>
</evidence>
<keyword evidence="3" id="KW-1185">Reference proteome</keyword>
<dbReference type="Gene3D" id="3.30.420.10">
    <property type="entry name" value="Ribonuclease H-like superfamily/Ribonuclease H"/>
    <property type="match status" value="1"/>
</dbReference>
<name>A0A9Q4C4Y0_9EURY</name>
<gene>
    <name evidence="2" type="ORF">EGH25_03985</name>
</gene>
<organism evidence="2 3">
    <name type="scientific">Halorutilus salinus</name>
    <dbReference type="NCBI Taxonomy" id="2487751"/>
    <lineage>
        <taxon>Archaea</taxon>
        <taxon>Methanobacteriati</taxon>
        <taxon>Methanobacteriota</taxon>
        <taxon>Stenosarchaea group</taxon>
        <taxon>Halobacteria</taxon>
        <taxon>Halorutilales</taxon>
        <taxon>Halorutilaceae</taxon>
        <taxon>Halorutilus</taxon>
    </lineage>
</organism>
<dbReference type="PANTHER" id="PTHR46387">
    <property type="entry name" value="POLYNUCLEOTIDYL TRANSFERASE, RIBONUCLEASE H-LIKE SUPERFAMILY PROTEIN"/>
    <property type="match status" value="1"/>
</dbReference>
<dbReference type="InterPro" id="IPR036397">
    <property type="entry name" value="RNaseH_sf"/>
</dbReference>
<dbReference type="InterPro" id="IPR002156">
    <property type="entry name" value="RNaseH_domain"/>
</dbReference>
<reference evidence="2" key="1">
    <citation type="submission" date="2022-09" db="EMBL/GenBank/DDBJ databases">
        <title>Haloadaptaus new haloarchaeum isolated from saline soil.</title>
        <authorList>
            <person name="Duran-Viseras A."/>
            <person name="Sanchez-Porro C."/>
            <person name="Ventosa A."/>
        </authorList>
    </citation>
    <scope>NUCLEOTIDE SEQUENCE</scope>
    <source>
        <strain evidence="2">F3-133</strain>
    </source>
</reference>
<proteinExistence type="predicted"/>
<protein>
    <submittedName>
        <fullName evidence="2">Ribonuclease HI family protein</fullName>
    </submittedName>
</protein>
<dbReference type="FunFam" id="3.30.420.10:FF:000076">
    <property type="entry name" value="RBR-type E3 ubiquitin transferase"/>
    <property type="match status" value="1"/>
</dbReference>
<dbReference type="GO" id="GO:0003676">
    <property type="term" value="F:nucleic acid binding"/>
    <property type="evidence" value="ECO:0007669"/>
    <property type="project" value="InterPro"/>
</dbReference>
<dbReference type="CDD" id="cd09279">
    <property type="entry name" value="RNase_HI_like"/>
    <property type="match status" value="1"/>
</dbReference>
<dbReference type="PROSITE" id="PS50879">
    <property type="entry name" value="RNASE_H_1"/>
    <property type="match status" value="1"/>
</dbReference>
<dbReference type="SUPFAM" id="SSF53098">
    <property type="entry name" value="Ribonuclease H-like"/>
    <property type="match status" value="1"/>
</dbReference>
<dbReference type="PANTHER" id="PTHR46387:SF2">
    <property type="entry name" value="RIBONUCLEASE HI"/>
    <property type="match status" value="1"/>
</dbReference>
<dbReference type="EMBL" id="RKLV01000003">
    <property type="protein sequence ID" value="MCX2818514.1"/>
    <property type="molecule type" value="Genomic_DNA"/>
</dbReference>
<evidence type="ECO:0000313" key="3">
    <source>
        <dbReference type="Proteomes" id="UP001149411"/>
    </source>
</evidence>
<dbReference type="InterPro" id="IPR012337">
    <property type="entry name" value="RNaseH-like_sf"/>
</dbReference>
<dbReference type="AlphaFoldDB" id="A0A9Q4C4Y0"/>
<evidence type="ECO:0000259" key="1">
    <source>
        <dbReference type="PROSITE" id="PS50879"/>
    </source>
</evidence>
<dbReference type="Proteomes" id="UP001149411">
    <property type="component" value="Unassembled WGS sequence"/>
</dbReference>
<dbReference type="GO" id="GO:0004523">
    <property type="term" value="F:RNA-DNA hybrid ribonuclease activity"/>
    <property type="evidence" value="ECO:0007669"/>
    <property type="project" value="InterPro"/>
</dbReference>
<dbReference type="Pfam" id="PF13456">
    <property type="entry name" value="RVT_3"/>
    <property type="match status" value="1"/>
</dbReference>
<comment type="caution">
    <text evidence="2">The sequence shown here is derived from an EMBL/GenBank/DDBJ whole genome shotgun (WGS) entry which is preliminary data.</text>
</comment>
<accession>A0A9Q4C4Y0</accession>
<feature type="domain" description="RNase H type-1" evidence="1">
    <location>
        <begin position="59"/>
        <end position="189"/>
    </location>
</feature>
<sequence>MRKKTENGARRVLERAGAEFETHTDGWRAHLGGSVVVYDDGGLSMAGNTERLVPLLTDGGGAVTVEFDGASRGNPGRSGVGYVLRDESGVVKRDGEVIGEATNNEAEYVALLHGLVEARELGYTEVEAVGDSELVVNQVRGDWRCKAENLKPLHDEVVRTAEGFDGFGIRHVGRGANEGADEAANVALDEGEE</sequence>